<dbReference type="AlphaFoldDB" id="A0A9D7F7Z9"/>
<evidence type="ECO:0000313" key="2">
    <source>
        <dbReference type="Proteomes" id="UP000886602"/>
    </source>
</evidence>
<gene>
    <name evidence="1" type="ORF">IPJ48_11760</name>
</gene>
<reference evidence="1" key="1">
    <citation type="submission" date="2020-10" db="EMBL/GenBank/DDBJ databases">
        <title>Connecting structure to function with the recovery of over 1000 high-quality activated sludge metagenome-assembled genomes encoding full-length rRNA genes using long-read sequencing.</title>
        <authorList>
            <person name="Singleton C.M."/>
            <person name="Petriglieri F."/>
            <person name="Kristensen J.M."/>
            <person name="Kirkegaard R.H."/>
            <person name="Michaelsen T.Y."/>
            <person name="Andersen M.H."/>
            <person name="Karst S.M."/>
            <person name="Dueholm M.S."/>
            <person name="Nielsen P.H."/>
            <person name="Albertsen M."/>
        </authorList>
    </citation>
    <scope>NUCLEOTIDE SEQUENCE</scope>
    <source>
        <strain evidence="1">EsbW_18-Q3-R4-48_MAXAC.044</strain>
    </source>
</reference>
<dbReference type="Proteomes" id="UP000886602">
    <property type="component" value="Unassembled WGS sequence"/>
</dbReference>
<organism evidence="1 2">
    <name type="scientific">Candidatus Propionivibrio dominans</name>
    <dbReference type="NCBI Taxonomy" id="2954373"/>
    <lineage>
        <taxon>Bacteria</taxon>
        <taxon>Pseudomonadati</taxon>
        <taxon>Pseudomonadota</taxon>
        <taxon>Betaproteobacteria</taxon>
        <taxon>Rhodocyclales</taxon>
        <taxon>Rhodocyclaceae</taxon>
        <taxon>Propionivibrio</taxon>
    </lineage>
</organism>
<name>A0A9D7F7Z9_9RHOO</name>
<protein>
    <submittedName>
        <fullName evidence="1">Uncharacterized protein</fullName>
    </submittedName>
</protein>
<evidence type="ECO:0000313" key="1">
    <source>
        <dbReference type="EMBL" id="MBK7423712.1"/>
    </source>
</evidence>
<dbReference type="EMBL" id="JADJNC010000017">
    <property type="protein sequence ID" value="MBK7423712.1"/>
    <property type="molecule type" value="Genomic_DNA"/>
</dbReference>
<sequence length="270" mass="29687">MNVLAPSGRGAARFTATIAVAAALTVIAGCGNDSSSSRYPSDWPKLERVATQGKQCPDISGHYVFENGADDSAFGNDSTFIGRNVKSDSKWPWESVAISGDAAVSISLTYSRPRPLLSGIPMSPDTTMATLQHGIHYTCDEGWLIAQKQEMSIRTLSKNAIHRDVQYRGVRRVADTSTHFRRDTEGGLVARAEVREYRVLSIWAETGAGIPYWSDVRTYWAHWSSARMLSANVLAGKATQAEVTQMNRLEREVYERENDGGPSMNEAQSH</sequence>
<comment type="caution">
    <text evidence="1">The sequence shown here is derived from an EMBL/GenBank/DDBJ whole genome shotgun (WGS) entry which is preliminary data.</text>
</comment>
<proteinExistence type="predicted"/>
<accession>A0A9D7F7Z9</accession>